<accession>A0ABS8UU26</accession>
<protein>
    <submittedName>
        <fullName evidence="1">Uncharacterized protein</fullName>
    </submittedName>
</protein>
<evidence type="ECO:0000313" key="1">
    <source>
        <dbReference type="EMBL" id="MCD9637615.1"/>
    </source>
</evidence>
<dbReference type="EMBL" id="JACEIK010002520">
    <property type="protein sequence ID" value="MCD9637615.1"/>
    <property type="molecule type" value="Genomic_DNA"/>
</dbReference>
<reference evidence="1 2" key="1">
    <citation type="journal article" date="2021" name="BMC Genomics">
        <title>Datura genome reveals duplications of psychoactive alkaloid biosynthetic genes and high mutation rate following tissue culture.</title>
        <authorList>
            <person name="Rajewski A."/>
            <person name="Carter-House D."/>
            <person name="Stajich J."/>
            <person name="Litt A."/>
        </authorList>
    </citation>
    <scope>NUCLEOTIDE SEQUENCE [LARGE SCALE GENOMIC DNA]</scope>
    <source>
        <strain evidence="1">AR-01</strain>
    </source>
</reference>
<proteinExistence type="predicted"/>
<dbReference type="Proteomes" id="UP000823775">
    <property type="component" value="Unassembled WGS sequence"/>
</dbReference>
<evidence type="ECO:0000313" key="2">
    <source>
        <dbReference type="Proteomes" id="UP000823775"/>
    </source>
</evidence>
<sequence length="235" mass="27286">MVGAPKMLTFRYLDKLEPYNSIGKRLRMLNLVKKAIDDTVLFQLIQKLDSVKELILHSCRYLSNIKISSSTLEVCSIVYCGLLVEATFNVPKLLSLALSEQYRLPRLSFESVSSQCRISINYDYIWHNGEQLIHFRRSLIELNDQVVDLTLPRICQGLRPATGIDHLPTPEIENLILRYSAYTPTDTYSSCDDIFWVCWPKNLTVEYKVPTSKIVEEQVPWETYQIYLERVSHEC</sequence>
<organism evidence="1 2">
    <name type="scientific">Datura stramonium</name>
    <name type="common">Jimsonweed</name>
    <name type="synonym">Common thornapple</name>
    <dbReference type="NCBI Taxonomy" id="4076"/>
    <lineage>
        <taxon>Eukaryota</taxon>
        <taxon>Viridiplantae</taxon>
        <taxon>Streptophyta</taxon>
        <taxon>Embryophyta</taxon>
        <taxon>Tracheophyta</taxon>
        <taxon>Spermatophyta</taxon>
        <taxon>Magnoliopsida</taxon>
        <taxon>eudicotyledons</taxon>
        <taxon>Gunneridae</taxon>
        <taxon>Pentapetalae</taxon>
        <taxon>asterids</taxon>
        <taxon>lamiids</taxon>
        <taxon>Solanales</taxon>
        <taxon>Solanaceae</taxon>
        <taxon>Solanoideae</taxon>
        <taxon>Datureae</taxon>
        <taxon>Datura</taxon>
    </lineage>
</organism>
<gene>
    <name evidence="1" type="ORF">HAX54_021014</name>
</gene>
<comment type="caution">
    <text evidence="1">The sequence shown here is derived from an EMBL/GenBank/DDBJ whole genome shotgun (WGS) entry which is preliminary data.</text>
</comment>
<keyword evidence="2" id="KW-1185">Reference proteome</keyword>
<name>A0ABS8UU26_DATST</name>